<evidence type="ECO:0000313" key="1">
    <source>
        <dbReference type="EMBL" id="SDN58886.1"/>
    </source>
</evidence>
<dbReference type="EMBL" id="FNGY01000008">
    <property type="protein sequence ID" value="SDN58886.1"/>
    <property type="molecule type" value="Genomic_DNA"/>
</dbReference>
<sequence>MDNITVIRGRSVFDLAAQQGNEQAIEILEQY</sequence>
<keyword evidence="2" id="KW-1185">Reference proteome</keyword>
<evidence type="ECO:0008006" key="3">
    <source>
        <dbReference type="Google" id="ProtNLM"/>
    </source>
</evidence>
<dbReference type="AlphaFoldDB" id="A0A1H0CLW2"/>
<protein>
    <recommendedName>
        <fullName evidence="3">Ankyrin repeat-containing protein</fullName>
    </recommendedName>
</protein>
<dbReference type="Proteomes" id="UP000183200">
    <property type="component" value="Unassembled WGS sequence"/>
</dbReference>
<reference evidence="2" key="1">
    <citation type="submission" date="2016-10" db="EMBL/GenBank/DDBJ databases">
        <authorList>
            <person name="Varghese N."/>
            <person name="Submissions S."/>
        </authorList>
    </citation>
    <scope>NUCLEOTIDE SEQUENCE [LARGE SCALE GENOMIC DNA]</scope>
    <source>
        <strain evidence="2">DSM 19110</strain>
    </source>
</reference>
<gene>
    <name evidence="1" type="ORF">SAMN05421820_108158</name>
</gene>
<accession>A0A1H0CLW2</accession>
<proteinExistence type="predicted"/>
<evidence type="ECO:0000313" key="2">
    <source>
        <dbReference type="Proteomes" id="UP000183200"/>
    </source>
</evidence>
<name>A0A1H0CLW2_9SPHI</name>
<organism evidence="1 2">
    <name type="scientific">Pedobacter steynii</name>
    <dbReference type="NCBI Taxonomy" id="430522"/>
    <lineage>
        <taxon>Bacteria</taxon>
        <taxon>Pseudomonadati</taxon>
        <taxon>Bacteroidota</taxon>
        <taxon>Sphingobacteriia</taxon>
        <taxon>Sphingobacteriales</taxon>
        <taxon>Sphingobacteriaceae</taxon>
        <taxon>Pedobacter</taxon>
    </lineage>
</organism>